<proteinExistence type="predicted"/>
<comment type="caution">
    <text evidence="1">The sequence shown here is derived from an EMBL/GenBank/DDBJ whole genome shotgun (WGS) entry which is preliminary data.</text>
</comment>
<name>A0AAV3ZW93_9GAST</name>
<dbReference type="Proteomes" id="UP000735302">
    <property type="component" value="Unassembled WGS sequence"/>
</dbReference>
<evidence type="ECO:0000313" key="1">
    <source>
        <dbReference type="EMBL" id="GFO00186.1"/>
    </source>
</evidence>
<reference evidence="1 2" key="1">
    <citation type="journal article" date="2021" name="Elife">
        <title>Chloroplast acquisition without the gene transfer in kleptoplastic sea slugs, Plakobranchus ocellatus.</title>
        <authorList>
            <person name="Maeda T."/>
            <person name="Takahashi S."/>
            <person name="Yoshida T."/>
            <person name="Shimamura S."/>
            <person name="Takaki Y."/>
            <person name="Nagai Y."/>
            <person name="Toyoda A."/>
            <person name="Suzuki Y."/>
            <person name="Arimoto A."/>
            <person name="Ishii H."/>
            <person name="Satoh N."/>
            <person name="Nishiyama T."/>
            <person name="Hasebe M."/>
            <person name="Maruyama T."/>
            <person name="Minagawa J."/>
            <person name="Obokata J."/>
            <person name="Shigenobu S."/>
        </authorList>
    </citation>
    <scope>NUCLEOTIDE SEQUENCE [LARGE SCALE GENOMIC DNA]</scope>
</reference>
<dbReference type="AlphaFoldDB" id="A0AAV3ZW93"/>
<evidence type="ECO:0000313" key="2">
    <source>
        <dbReference type="Proteomes" id="UP000735302"/>
    </source>
</evidence>
<keyword evidence="2" id="KW-1185">Reference proteome</keyword>
<protein>
    <submittedName>
        <fullName evidence="1">Uncharacterized protein</fullName>
    </submittedName>
</protein>
<sequence>MSETQAAPLRPSSKSPTVGRLIRKGTKQFLVYFFVCREAAAKKRAQSAAQLLWEGDGSIKSRDANILLFLLRNAFSRDSTIV</sequence>
<organism evidence="1 2">
    <name type="scientific">Plakobranchus ocellatus</name>
    <dbReference type="NCBI Taxonomy" id="259542"/>
    <lineage>
        <taxon>Eukaryota</taxon>
        <taxon>Metazoa</taxon>
        <taxon>Spiralia</taxon>
        <taxon>Lophotrochozoa</taxon>
        <taxon>Mollusca</taxon>
        <taxon>Gastropoda</taxon>
        <taxon>Heterobranchia</taxon>
        <taxon>Euthyneura</taxon>
        <taxon>Panpulmonata</taxon>
        <taxon>Sacoglossa</taxon>
        <taxon>Placobranchoidea</taxon>
        <taxon>Plakobranchidae</taxon>
        <taxon>Plakobranchus</taxon>
    </lineage>
</organism>
<accession>A0AAV3ZW93</accession>
<dbReference type="EMBL" id="BLXT01003055">
    <property type="protein sequence ID" value="GFO00186.1"/>
    <property type="molecule type" value="Genomic_DNA"/>
</dbReference>
<gene>
    <name evidence="1" type="ORF">PoB_002669100</name>
</gene>